<dbReference type="AlphaFoldDB" id="A0A7T8KJ24"/>
<keyword evidence="1" id="KW-0732">Signal</keyword>
<feature type="non-terminal residue" evidence="2">
    <location>
        <position position="1"/>
    </location>
</feature>
<organism evidence="2 3">
    <name type="scientific">Caligus rogercresseyi</name>
    <name type="common">Sea louse</name>
    <dbReference type="NCBI Taxonomy" id="217165"/>
    <lineage>
        <taxon>Eukaryota</taxon>
        <taxon>Metazoa</taxon>
        <taxon>Ecdysozoa</taxon>
        <taxon>Arthropoda</taxon>
        <taxon>Crustacea</taxon>
        <taxon>Multicrustacea</taxon>
        <taxon>Hexanauplia</taxon>
        <taxon>Copepoda</taxon>
        <taxon>Siphonostomatoida</taxon>
        <taxon>Caligidae</taxon>
        <taxon>Caligus</taxon>
    </lineage>
</organism>
<dbReference type="EMBL" id="CP045890">
    <property type="protein sequence ID" value="QQP56821.1"/>
    <property type="molecule type" value="Genomic_DNA"/>
</dbReference>
<gene>
    <name evidence="2" type="ORF">FKW44_001617</name>
</gene>
<reference evidence="3" key="1">
    <citation type="submission" date="2021-01" db="EMBL/GenBank/DDBJ databases">
        <title>Caligus Genome Assembly.</title>
        <authorList>
            <person name="Gallardo-Escarate C."/>
        </authorList>
    </citation>
    <scope>NUCLEOTIDE SEQUENCE [LARGE SCALE GENOMIC DNA]</scope>
</reference>
<name>A0A7T8KJ24_CALRO</name>
<feature type="chain" id="PRO_5030839878" evidence="1">
    <location>
        <begin position="23"/>
        <end position="79"/>
    </location>
</feature>
<sequence>IWACCALKWFLTLLYFKNESLRYDVLMDKNLRDAMISSIALDWLIPGSEIFHKIRLFIRHEKKAENEGTEMQEVRTALA</sequence>
<proteinExistence type="predicted"/>
<accession>A0A7T8KJ24</accession>
<keyword evidence="3" id="KW-1185">Reference proteome</keyword>
<dbReference type="Proteomes" id="UP000595437">
    <property type="component" value="Chromosome 1"/>
</dbReference>
<evidence type="ECO:0000313" key="3">
    <source>
        <dbReference type="Proteomes" id="UP000595437"/>
    </source>
</evidence>
<evidence type="ECO:0000313" key="2">
    <source>
        <dbReference type="EMBL" id="QQP56821.1"/>
    </source>
</evidence>
<protein>
    <submittedName>
        <fullName evidence="2">Uncharacterized protein</fullName>
    </submittedName>
</protein>
<feature type="signal peptide" evidence="1">
    <location>
        <begin position="1"/>
        <end position="22"/>
    </location>
</feature>
<evidence type="ECO:0000256" key="1">
    <source>
        <dbReference type="SAM" id="SignalP"/>
    </source>
</evidence>